<dbReference type="Proteomes" id="UP000184268">
    <property type="component" value="Unassembled WGS sequence"/>
</dbReference>
<organism evidence="1 2">
    <name type="scientific">Ferrimonas marina</name>
    <dbReference type="NCBI Taxonomy" id="299255"/>
    <lineage>
        <taxon>Bacteria</taxon>
        <taxon>Pseudomonadati</taxon>
        <taxon>Pseudomonadota</taxon>
        <taxon>Gammaproteobacteria</taxon>
        <taxon>Alteromonadales</taxon>
        <taxon>Ferrimonadaceae</taxon>
        <taxon>Ferrimonas</taxon>
    </lineage>
</organism>
<accession>A0A1M5U7V1</accession>
<keyword evidence="2" id="KW-1185">Reference proteome</keyword>
<dbReference type="AlphaFoldDB" id="A0A1M5U7V1"/>
<protein>
    <recommendedName>
        <fullName evidence="3">Homeodomain-like domain-containing protein</fullName>
    </recommendedName>
</protein>
<sequence length="122" mass="13800">MLVDFTMQLAGETPASLQKRLPKGCRPLGSVDRISQRMARFVCLGLVQEKPQEEAVDVSLRQVVREQLDCKVVDLASRLGVPRKTLYRWWAEHPEMILAALAGVRVVNGLIERGAMHNRAWH</sequence>
<evidence type="ECO:0000313" key="2">
    <source>
        <dbReference type="Proteomes" id="UP000184268"/>
    </source>
</evidence>
<proteinExistence type="predicted"/>
<evidence type="ECO:0000313" key="1">
    <source>
        <dbReference type="EMBL" id="SHH59044.1"/>
    </source>
</evidence>
<evidence type="ECO:0008006" key="3">
    <source>
        <dbReference type="Google" id="ProtNLM"/>
    </source>
</evidence>
<gene>
    <name evidence="1" type="ORF">SAMN02745129_2444</name>
</gene>
<reference evidence="1 2" key="1">
    <citation type="submission" date="2016-11" db="EMBL/GenBank/DDBJ databases">
        <authorList>
            <person name="Jaros S."/>
            <person name="Januszkiewicz K."/>
            <person name="Wedrychowicz H."/>
        </authorList>
    </citation>
    <scope>NUCLEOTIDE SEQUENCE [LARGE SCALE GENOMIC DNA]</scope>
    <source>
        <strain evidence="1 2">DSM 16917</strain>
    </source>
</reference>
<name>A0A1M5U7V1_9GAMM</name>
<dbReference type="EMBL" id="FQXG01000003">
    <property type="protein sequence ID" value="SHH59044.1"/>
    <property type="molecule type" value="Genomic_DNA"/>
</dbReference>